<dbReference type="Pfam" id="PF04397">
    <property type="entry name" value="LytTR"/>
    <property type="match status" value="1"/>
</dbReference>
<dbReference type="GO" id="GO:0003677">
    <property type="term" value="F:DNA binding"/>
    <property type="evidence" value="ECO:0007669"/>
    <property type="project" value="InterPro"/>
</dbReference>
<dbReference type="InterPro" id="IPR007492">
    <property type="entry name" value="LytTR_DNA-bd_dom"/>
</dbReference>
<evidence type="ECO:0000259" key="3">
    <source>
        <dbReference type="PROSITE" id="PS50930"/>
    </source>
</evidence>
<feature type="domain" description="Response regulatory" evidence="2">
    <location>
        <begin position="9"/>
        <end position="124"/>
    </location>
</feature>
<dbReference type="AlphaFoldDB" id="A0A512CDR1"/>
<dbReference type="Pfam" id="PF00072">
    <property type="entry name" value="Response_reg"/>
    <property type="match status" value="1"/>
</dbReference>
<dbReference type="InterPro" id="IPR046947">
    <property type="entry name" value="LytR-like"/>
</dbReference>
<sequence>MNKPSNKIKILLVEDDYALSENIREMLDLQGYDLVDVLDEAETAFPIIKETLPDLVLVDIILKGNKTGIDLSEEIRLKLDIPIVFLTSASGPEIAKKVKHLHPDGFITKPFTFNALITKIELALETYRNKSTVPKRSTSELFIRENGWLKKILIEDINWIKTEGTYIHILVNGKQYTLRSTVKELMKKLPEKQFLRIHKSFIINLKKIDALNSSAVIIEEKEIPVGRNYYQNLLKTINKLSS</sequence>
<proteinExistence type="predicted"/>
<accession>A0A512CDR1</accession>
<dbReference type="InterPro" id="IPR011006">
    <property type="entry name" value="CheY-like_superfamily"/>
</dbReference>
<dbReference type="PROSITE" id="PS50110">
    <property type="entry name" value="RESPONSE_REGULATORY"/>
    <property type="match status" value="1"/>
</dbReference>
<dbReference type="InterPro" id="IPR001789">
    <property type="entry name" value="Sig_transdc_resp-reg_receiver"/>
</dbReference>
<evidence type="ECO:0000313" key="4">
    <source>
        <dbReference type="EMBL" id="GEO22342.1"/>
    </source>
</evidence>
<keyword evidence="1" id="KW-0597">Phosphoprotein</keyword>
<evidence type="ECO:0000256" key="1">
    <source>
        <dbReference type="PROSITE-ProRule" id="PRU00169"/>
    </source>
</evidence>
<dbReference type="PANTHER" id="PTHR37299:SF1">
    <property type="entry name" value="STAGE 0 SPORULATION PROTEIN A HOMOLOG"/>
    <property type="match status" value="1"/>
</dbReference>
<dbReference type="SMART" id="SM00850">
    <property type="entry name" value="LytTR"/>
    <property type="match status" value="1"/>
</dbReference>
<evidence type="ECO:0000259" key="2">
    <source>
        <dbReference type="PROSITE" id="PS50110"/>
    </source>
</evidence>
<name>A0A512CDR1_9BACT</name>
<dbReference type="PANTHER" id="PTHR37299">
    <property type="entry name" value="TRANSCRIPTIONAL REGULATOR-RELATED"/>
    <property type="match status" value="1"/>
</dbReference>
<gene>
    <name evidence="4" type="ORF">CQA01_28760</name>
</gene>
<feature type="modified residue" description="4-aspartylphosphate" evidence="1">
    <location>
        <position position="59"/>
    </location>
</feature>
<dbReference type="Proteomes" id="UP000321301">
    <property type="component" value="Unassembled WGS sequence"/>
</dbReference>
<dbReference type="Gene3D" id="3.40.50.2300">
    <property type="match status" value="1"/>
</dbReference>
<dbReference type="Gene3D" id="2.40.50.1020">
    <property type="entry name" value="LytTr DNA-binding domain"/>
    <property type="match status" value="1"/>
</dbReference>
<dbReference type="SMART" id="SM00448">
    <property type="entry name" value="REC"/>
    <property type="match status" value="1"/>
</dbReference>
<dbReference type="EMBL" id="BJYV01000015">
    <property type="protein sequence ID" value="GEO22342.1"/>
    <property type="molecule type" value="Genomic_DNA"/>
</dbReference>
<dbReference type="GO" id="GO:0000156">
    <property type="term" value="F:phosphorelay response regulator activity"/>
    <property type="evidence" value="ECO:0007669"/>
    <property type="project" value="InterPro"/>
</dbReference>
<dbReference type="RefSeq" id="WP_146948045.1">
    <property type="nucleotide sequence ID" value="NZ_BJYV01000015.1"/>
</dbReference>
<dbReference type="SUPFAM" id="SSF52172">
    <property type="entry name" value="CheY-like"/>
    <property type="match status" value="1"/>
</dbReference>
<organism evidence="4 5">
    <name type="scientific">Cyclobacterium qasimii</name>
    <dbReference type="NCBI Taxonomy" id="1350429"/>
    <lineage>
        <taxon>Bacteria</taxon>
        <taxon>Pseudomonadati</taxon>
        <taxon>Bacteroidota</taxon>
        <taxon>Cytophagia</taxon>
        <taxon>Cytophagales</taxon>
        <taxon>Cyclobacteriaceae</taxon>
        <taxon>Cyclobacterium</taxon>
    </lineage>
</organism>
<evidence type="ECO:0008006" key="6">
    <source>
        <dbReference type="Google" id="ProtNLM"/>
    </source>
</evidence>
<dbReference type="PROSITE" id="PS50930">
    <property type="entry name" value="HTH_LYTTR"/>
    <property type="match status" value="1"/>
</dbReference>
<comment type="caution">
    <text evidence="4">The sequence shown here is derived from an EMBL/GenBank/DDBJ whole genome shotgun (WGS) entry which is preliminary data.</text>
</comment>
<evidence type="ECO:0000313" key="5">
    <source>
        <dbReference type="Proteomes" id="UP000321301"/>
    </source>
</evidence>
<feature type="domain" description="HTH LytTR-type" evidence="3">
    <location>
        <begin position="151"/>
        <end position="239"/>
    </location>
</feature>
<protein>
    <recommendedName>
        <fullName evidence="6">DNA-binding response regulator</fullName>
    </recommendedName>
</protein>
<keyword evidence="5" id="KW-1185">Reference proteome</keyword>
<reference evidence="4 5" key="1">
    <citation type="submission" date="2019-07" db="EMBL/GenBank/DDBJ databases">
        <title>Whole genome shotgun sequence of Cyclobacterium qasimii NBRC 106168.</title>
        <authorList>
            <person name="Hosoyama A."/>
            <person name="Uohara A."/>
            <person name="Ohji S."/>
            <person name="Ichikawa N."/>
        </authorList>
    </citation>
    <scope>NUCLEOTIDE SEQUENCE [LARGE SCALE GENOMIC DNA]</scope>
    <source>
        <strain evidence="4 5">NBRC 106168</strain>
    </source>
</reference>